<keyword evidence="1" id="KW-0460">Magnesium</keyword>
<dbReference type="Pfam" id="PF12643">
    <property type="entry name" value="MazG-like"/>
    <property type="match status" value="1"/>
</dbReference>
<keyword evidence="3" id="KW-1185">Reference proteome</keyword>
<dbReference type="RefSeq" id="XP_012895074.1">
    <property type="nucleotide sequence ID" value="XM_013039620.1"/>
</dbReference>
<comment type="catalytic activity">
    <reaction evidence="1">
        <text>dCTP + H2O = dCMP + diphosphate + H(+)</text>
        <dbReference type="Rhea" id="RHEA:22636"/>
        <dbReference type="ChEBI" id="CHEBI:15377"/>
        <dbReference type="ChEBI" id="CHEBI:15378"/>
        <dbReference type="ChEBI" id="CHEBI:33019"/>
        <dbReference type="ChEBI" id="CHEBI:57566"/>
        <dbReference type="ChEBI" id="CHEBI:61481"/>
        <dbReference type="EC" id="3.6.1.12"/>
    </reaction>
</comment>
<organism evidence="2">
    <name type="scientific">Blastocystis hominis</name>
    <dbReference type="NCBI Taxonomy" id="12968"/>
    <lineage>
        <taxon>Eukaryota</taxon>
        <taxon>Sar</taxon>
        <taxon>Stramenopiles</taxon>
        <taxon>Bigyra</taxon>
        <taxon>Opalozoa</taxon>
        <taxon>Opalinata</taxon>
        <taxon>Blastocystidae</taxon>
        <taxon>Blastocystis</taxon>
    </lineage>
</organism>
<dbReference type="GO" id="GO:0047840">
    <property type="term" value="F:dCTP diphosphatase activity"/>
    <property type="evidence" value="ECO:0007669"/>
    <property type="project" value="UniProtKB-UniRule"/>
</dbReference>
<dbReference type="PIRSF" id="PIRSF029826">
    <property type="entry name" value="UCP029826_pph"/>
    <property type="match status" value="1"/>
</dbReference>
<dbReference type="Proteomes" id="UP000008312">
    <property type="component" value="Unassembled WGS sequence"/>
</dbReference>
<name>D8LYY7_BLAHO</name>
<evidence type="ECO:0000313" key="2">
    <source>
        <dbReference type="EMBL" id="CBK21026.2"/>
    </source>
</evidence>
<dbReference type="EMBL" id="FN668640">
    <property type="protein sequence ID" value="CBK21026.2"/>
    <property type="molecule type" value="Genomic_DNA"/>
</dbReference>
<comment type="subunit">
    <text evidence="1">Homotetramer.</text>
</comment>
<dbReference type="InterPro" id="IPR052555">
    <property type="entry name" value="dCTP_Pyrophosphatase"/>
</dbReference>
<dbReference type="OMA" id="FRDERNW"/>
<keyword evidence="1" id="KW-0479">Metal-binding</keyword>
<evidence type="ECO:0000313" key="3">
    <source>
        <dbReference type="Proteomes" id="UP000008312"/>
    </source>
</evidence>
<dbReference type="CDD" id="cd11537">
    <property type="entry name" value="NTP-PPase_RS21-C6_like"/>
    <property type="match status" value="1"/>
</dbReference>
<dbReference type="PANTHER" id="PTHR46523:SF1">
    <property type="entry name" value="DCTP PYROPHOSPHATASE 1"/>
    <property type="match status" value="1"/>
</dbReference>
<dbReference type="GO" id="GO:0006253">
    <property type="term" value="P:dCTP catabolic process"/>
    <property type="evidence" value="ECO:0007669"/>
    <property type="project" value="UniProtKB-UniRule"/>
</dbReference>
<sequence>MSEEQPKSRFDSQVTLEELRARIQKFAEERDWDQFHTPRNLLLAMMGEVGEVCEILQWKETVSPGTPELSEEERVHLGEELSDVLIYLIRLSDRCGIDLPSAAIRKMGLNAKKYPADVVRGSSKKYNEYHS</sequence>
<dbReference type="InParanoid" id="D8LYY7"/>
<dbReference type="GO" id="GO:0005829">
    <property type="term" value="C:cytosol"/>
    <property type="evidence" value="ECO:0007669"/>
    <property type="project" value="UniProtKB-SubCell"/>
</dbReference>
<comment type="subcellular location">
    <subcellularLocation>
        <location evidence="1">Cytoplasm</location>
        <location evidence="1">Cytosol</location>
    </subcellularLocation>
</comment>
<accession>D8LYY7</accession>
<protein>
    <recommendedName>
        <fullName evidence="1">dCTP pyrophosphatase 1</fullName>
        <ecNumber evidence="1">3.6.1.12</ecNumber>
    </recommendedName>
</protein>
<keyword evidence="1" id="KW-0378">Hydrolase</keyword>
<reference evidence="2" key="1">
    <citation type="submission" date="2010-02" db="EMBL/GenBank/DDBJ databases">
        <title>Sequencing and annotation of the Blastocystis hominis genome.</title>
        <authorList>
            <person name="Wincker P."/>
        </authorList>
    </citation>
    <scope>NUCLEOTIDE SEQUENCE</scope>
    <source>
        <strain evidence="2">Singapore isolate B</strain>
    </source>
</reference>
<comment type="function">
    <text evidence="1">Hydrolyzes deoxynucleoside triphosphates (dNTPs) to the corresponding nucleoside monophosphates. Has a strong preference for dCTP and its analogs including 5-iodo-dCTP and 5-methyl-dCTP for which it may even have a higher efficiency. May protect DNA or RNA against the incorporation of these genotoxic nucleotide analogs through their catabolism.</text>
</comment>
<keyword evidence="1" id="KW-0963">Cytoplasm</keyword>
<dbReference type="GO" id="GO:0000287">
    <property type="term" value="F:magnesium ion binding"/>
    <property type="evidence" value="ECO:0007669"/>
    <property type="project" value="UniProtKB-UniRule"/>
</dbReference>
<dbReference type="Gene3D" id="1.10.287.1080">
    <property type="entry name" value="MazG-like"/>
    <property type="match status" value="1"/>
</dbReference>
<gene>
    <name evidence="2" type="ORF">GSBLH_T00001250001</name>
</gene>
<evidence type="ECO:0000256" key="1">
    <source>
        <dbReference type="PIRNR" id="PIRNR029826"/>
    </source>
</evidence>
<dbReference type="GO" id="GO:0042262">
    <property type="term" value="P:DNA protection"/>
    <property type="evidence" value="ECO:0007669"/>
    <property type="project" value="UniProtKB-UniRule"/>
</dbReference>
<dbReference type="OrthoDB" id="411123at2759"/>
<dbReference type="GeneID" id="24918522"/>
<comment type="cofactor">
    <cofactor evidence="1">
        <name>Mg(2+)</name>
        <dbReference type="ChEBI" id="CHEBI:18420"/>
    </cofactor>
</comment>
<dbReference type="InterPro" id="IPR025984">
    <property type="entry name" value="DCTPP"/>
</dbReference>
<dbReference type="AlphaFoldDB" id="D8LYY7"/>
<proteinExistence type="predicted"/>
<dbReference type="SUPFAM" id="SSF101386">
    <property type="entry name" value="all-alpha NTP pyrophosphatases"/>
    <property type="match status" value="1"/>
</dbReference>
<dbReference type="PANTHER" id="PTHR46523">
    <property type="entry name" value="DCTP PYROPHOSPHATASE 1"/>
    <property type="match status" value="1"/>
</dbReference>
<dbReference type="EC" id="3.6.1.12" evidence="1"/>